<organism evidence="2">
    <name type="scientific">Arion vulgaris</name>
    <dbReference type="NCBI Taxonomy" id="1028688"/>
    <lineage>
        <taxon>Eukaryota</taxon>
        <taxon>Metazoa</taxon>
        <taxon>Spiralia</taxon>
        <taxon>Lophotrochozoa</taxon>
        <taxon>Mollusca</taxon>
        <taxon>Gastropoda</taxon>
        <taxon>Heterobranchia</taxon>
        <taxon>Euthyneura</taxon>
        <taxon>Panpulmonata</taxon>
        <taxon>Eupulmonata</taxon>
        <taxon>Stylommatophora</taxon>
        <taxon>Helicina</taxon>
        <taxon>Arionoidea</taxon>
        <taxon>Arionidae</taxon>
        <taxon>Arion</taxon>
    </lineage>
</organism>
<evidence type="ECO:0000256" key="1">
    <source>
        <dbReference type="SAM" id="MobiDB-lite"/>
    </source>
</evidence>
<name>A0A0B6ZGM0_9EUPU</name>
<proteinExistence type="predicted"/>
<feature type="compositionally biased region" description="Polar residues" evidence="1">
    <location>
        <begin position="219"/>
        <end position="231"/>
    </location>
</feature>
<sequence>KVTISLIIFSSQKTKLITKDVSTKKENINPRTNKELISSSAASSFNKRRSLSSSELLHNLSSNNSQTMKMYSSRISEPLKSALPVTVSYISIQVGDEPGSHLNAVANDYQSKTTFIQSPAFYGSVNSTFLTELSRKTLGNNNLRSNRNRKFEKMSTNDVIRNNRFHHGSNYSLQSSHSPQEFRLSLCASSEKSVFLLPKPTVPNSCSLDNNRSLNASSEISSTSSYMPNSKTFDDQDTENTEESKAARYELYYHPGRRKQSELNTLDYVPSNLITDSYVHDTQRTFIHRTNTFTRSHRPSLRKTKTKNALVQHNRTASISLPGNKSLT</sequence>
<feature type="non-terminal residue" evidence="2">
    <location>
        <position position="328"/>
    </location>
</feature>
<feature type="non-terminal residue" evidence="2">
    <location>
        <position position="1"/>
    </location>
</feature>
<dbReference type="AlphaFoldDB" id="A0A0B6ZGM0"/>
<dbReference type="EMBL" id="HACG01020126">
    <property type="protein sequence ID" value="CEK66991.1"/>
    <property type="molecule type" value="Transcribed_RNA"/>
</dbReference>
<reference evidence="2" key="1">
    <citation type="submission" date="2014-12" db="EMBL/GenBank/DDBJ databases">
        <title>Insight into the proteome of Arion vulgaris.</title>
        <authorList>
            <person name="Aradska J."/>
            <person name="Bulat T."/>
            <person name="Smidak R."/>
            <person name="Sarate P."/>
            <person name="Gangsoo J."/>
            <person name="Sialana F."/>
            <person name="Bilban M."/>
            <person name="Lubec G."/>
        </authorList>
    </citation>
    <scope>NUCLEOTIDE SEQUENCE</scope>
    <source>
        <tissue evidence="2">Skin</tissue>
    </source>
</reference>
<evidence type="ECO:0000313" key="2">
    <source>
        <dbReference type="EMBL" id="CEK66991.1"/>
    </source>
</evidence>
<gene>
    <name evidence="2" type="primary">ORF60909</name>
</gene>
<accession>A0A0B6ZGM0</accession>
<protein>
    <submittedName>
        <fullName evidence="2">Uncharacterized protein</fullName>
    </submittedName>
</protein>
<feature type="region of interest" description="Disordered" evidence="1">
    <location>
        <begin position="219"/>
        <end position="241"/>
    </location>
</feature>